<dbReference type="PATRIC" id="fig|1244531.5.peg.782"/>
<evidence type="ECO:0000313" key="2">
    <source>
        <dbReference type="Proteomes" id="UP000028486"/>
    </source>
</evidence>
<reference evidence="2" key="1">
    <citation type="journal article" date="2014" name="Genome Announc.">
        <title>Complete Genome Sequence of Campylobacter iguaniorum Strain 1485ET, Isolated from a Bearded Dragon (Pogona vitticeps).</title>
        <authorList>
            <person name="Gilbert M.J."/>
            <person name="Miller W.G."/>
            <person name="Yee E."/>
            <person name="Kik M."/>
            <person name="Wagenaar J.A."/>
            <person name="Duim B."/>
        </authorList>
    </citation>
    <scope>NUCLEOTIDE SEQUENCE [LARGE SCALE GENOMIC DNA]</scope>
    <source>
        <strain evidence="2">1485E</strain>
    </source>
</reference>
<dbReference type="PROSITE" id="PS51257">
    <property type="entry name" value="PROKAR_LIPOPROTEIN"/>
    <property type="match status" value="1"/>
</dbReference>
<dbReference type="Pfam" id="PF04390">
    <property type="entry name" value="LptE"/>
    <property type="match status" value="1"/>
</dbReference>
<evidence type="ECO:0000313" key="1">
    <source>
        <dbReference type="EMBL" id="AII14629.1"/>
    </source>
</evidence>
<dbReference type="Proteomes" id="UP000028486">
    <property type="component" value="Chromosome"/>
</dbReference>
<proteinExistence type="predicted"/>
<accession>A0A076FFK2</accession>
<sequence length="178" mass="19981">MKILLNLMMIVFLFGCGYKPVSKVSDDILGDNVWVDVIMSKTDPQNTVAIKDSIREGIIKRLGKDLAQKDSSETAIVASIASLTFNPIIYDQFGYATAYKANLVVNFRVKFQNGEIRNLSTSGEYDFQVTKRVKNTRYTDSIISDKDRYEAIKNASSEAFGEFISKLAIEGFRNGKHN</sequence>
<dbReference type="InterPro" id="IPR007485">
    <property type="entry name" value="LPS_assembly_LptE"/>
</dbReference>
<dbReference type="AlphaFoldDB" id="A0A076FFK2"/>
<dbReference type="KEGG" id="caj:CIG1485E_0784"/>
<keyword evidence="2" id="KW-1185">Reference proteome</keyword>
<name>A0A076FFK2_9BACT</name>
<organism evidence="1 2">
    <name type="scientific">Campylobacter iguaniorum</name>
    <dbReference type="NCBI Taxonomy" id="1244531"/>
    <lineage>
        <taxon>Bacteria</taxon>
        <taxon>Pseudomonadati</taxon>
        <taxon>Campylobacterota</taxon>
        <taxon>Epsilonproteobacteria</taxon>
        <taxon>Campylobacterales</taxon>
        <taxon>Campylobacteraceae</taxon>
        <taxon>Campylobacter</taxon>
    </lineage>
</organism>
<dbReference type="RefSeq" id="WP_038453943.1">
    <property type="nucleotide sequence ID" value="NZ_CP009043.1"/>
</dbReference>
<dbReference type="EMBL" id="CP009043">
    <property type="protein sequence ID" value="AII14629.1"/>
    <property type="molecule type" value="Genomic_DNA"/>
</dbReference>
<protein>
    <submittedName>
        <fullName evidence="1">Putative lipooligosaccharide transport system, OM component (LptE family)</fullName>
    </submittedName>
</protein>
<dbReference type="eggNOG" id="ENOG5032NRK">
    <property type="taxonomic scope" value="Bacteria"/>
</dbReference>
<gene>
    <name evidence="1" type="ORF">CIG1485E_0784</name>
</gene>
<dbReference type="OrthoDB" id="5347351at2"/>
<dbReference type="GO" id="GO:0019867">
    <property type="term" value="C:outer membrane"/>
    <property type="evidence" value="ECO:0007669"/>
    <property type="project" value="InterPro"/>
</dbReference>
<dbReference type="GO" id="GO:0043165">
    <property type="term" value="P:Gram-negative-bacterium-type cell outer membrane assembly"/>
    <property type="evidence" value="ECO:0007669"/>
    <property type="project" value="InterPro"/>
</dbReference>
<dbReference type="STRING" id="1244531.CIG2463D_0785"/>
<dbReference type="HOGENOM" id="CLU_111074_1_0_7"/>